<dbReference type="AlphaFoldDB" id="A0A8H8V677"/>
<evidence type="ECO:0000256" key="2">
    <source>
        <dbReference type="SAM" id="Phobius"/>
    </source>
</evidence>
<feature type="transmembrane region" description="Helical" evidence="2">
    <location>
        <begin position="100"/>
        <end position="124"/>
    </location>
</feature>
<dbReference type="InterPro" id="IPR049326">
    <property type="entry name" value="Rhodopsin_dom_fungi"/>
</dbReference>
<keyword evidence="2" id="KW-0472">Membrane</keyword>
<dbReference type="PANTHER" id="PTHR30344">
    <property type="entry name" value="6-PHOSPHOGLUCONOLACTONASE-RELATED"/>
    <property type="match status" value="1"/>
</dbReference>
<sequence>MPSPTSVENPKGLPPILKSEIKLQLALTTALAVITTIVVFGRLYIRRFYIGKLKYDYVLIILYYTCVYLTKLSILCLYLRLCKRENKLRYLSSGWLLRALTWLTLVFITLMFIPCVLVSICRCIPLSTVWSVRSDAKDGGCINRIVFFLSTSVLHIFAGIVIAILPIPLVLKIRGPLIYRISLLGVLMLGLLATIACGELKKLGKSEGINGTVSIAFYKNLAIVAAYTGHSIQTFDTTETGDISQARDTFTYFLEAPGPNKERQESSHPHQVVVDPTGHYVVAPDLGADLLRLYSINGSRLSELQNITVAAGSGPRHVAFHVIDKPNEIFERNRTMIYVVNELKNTLTVFKTRQWDNGTFVFHEVQNVPTLPPTSTEHLASVPSPTAGEIVISKDKRFLYVSNRNDYSFKDKKFGSSDSIALYKIDPLTGFVSFVKLLQAGGVTPRHFSFDQSGKFVAVALQETDTIVIYKVDPTSGEFIDAEDHDISLHVSDRPVCVNWL</sequence>
<dbReference type="GO" id="GO:0017057">
    <property type="term" value="F:6-phosphogluconolactonase activity"/>
    <property type="evidence" value="ECO:0007669"/>
    <property type="project" value="TreeGrafter"/>
</dbReference>
<evidence type="ECO:0000313" key="5">
    <source>
        <dbReference type="Proteomes" id="UP000614610"/>
    </source>
</evidence>
<dbReference type="Gene3D" id="2.130.10.10">
    <property type="entry name" value="YVTN repeat-like/Quinoprotein amine dehydrogenase"/>
    <property type="match status" value="1"/>
</dbReference>
<feature type="domain" description="Rhodopsin" evidence="3">
    <location>
        <begin position="55"/>
        <end position="196"/>
    </location>
</feature>
<comment type="similarity">
    <text evidence="1">Belongs to the cycloisomerase 2 family.</text>
</comment>
<dbReference type="Pfam" id="PF20684">
    <property type="entry name" value="Fung_rhodopsin"/>
    <property type="match status" value="1"/>
</dbReference>
<dbReference type="InterPro" id="IPR015943">
    <property type="entry name" value="WD40/YVTN_repeat-like_dom_sf"/>
</dbReference>
<evidence type="ECO:0000313" key="4">
    <source>
        <dbReference type="EMBL" id="KAF3208160.1"/>
    </source>
</evidence>
<feature type="transmembrane region" description="Helical" evidence="2">
    <location>
        <begin position="57"/>
        <end position="80"/>
    </location>
</feature>
<comment type="caution">
    <text evidence="4">The sequence shown here is derived from an EMBL/GenBank/DDBJ whole genome shotgun (WGS) entry which is preliminary data.</text>
</comment>
<dbReference type="InterPro" id="IPR011045">
    <property type="entry name" value="N2O_reductase_N"/>
</dbReference>
<dbReference type="SUPFAM" id="SSF50974">
    <property type="entry name" value="Nitrous oxide reductase, N-terminal domain"/>
    <property type="match status" value="1"/>
</dbReference>
<feature type="transmembrane region" description="Helical" evidence="2">
    <location>
        <begin position="145"/>
        <end position="171"/>
    </location>
</feature>
<gene>
    <name evidence="4" type="ORF">TWF679_007800</name>
</gene>
<dbReference type="OrthoDB" id="9972196at2759"/>
<accession>A0A8H8V677</accession>
<evidence type="ECO:0000259" key="3">
    <source>
        <dbReference type="Pfam" id="PF20684"/>
    </source>
</evidence>
<proteinExistence type="inferred from homology"/>
<keyword evidence="2" id="KW-0812">Transmembrane</keyword>
<dbReference type="EMBL" id="WIWT01000048">
    <property type="protein sequence ID" value="KAF3208160.1"/>
    <property type="molecule type" value="Genomic_DNA"/>
</dbReference>
<dbReference type="InterPro" id="IPR050282">
    <property type="entry name" value="Cycloisomerase_2"/>
</dbReference>
<keyword evidence="2" id="KW-1133">Transmembrane helix</keyword>
<protein>
    <recommendedName>
        <fullName evidence="3">Rhodopsin domain-containing protein</fullName>
    </recommendedName>
</protein>
<dbReference type="PANTHER" id="PTHR30344:SF1">
    <property type="entry name" value="6-PHOSPHOGLUCONOLACTONASE"/>
    <property type="match status" value="1"/>
</dbReference>
<dbReference type="InterPro" id="IPR019405">
    <property type="entry name" value="Lactonase_7-beta_prop"/>
</dbReference>
<feature type="transmembrane region" description="Helical" evidence="2">
    <location>
        <begin position="177"/>
        <end position="197"/>
    </location>
</feature>
<organism evidence="4 5">
    <name type="scientific">Orbilia oligospora</name>
    <name type="common">Nematode-trapping fungus</name>
    <name type="synonym">Arthrobotrys oligospora</name>
    <dbReference type="NCBI Taxonomy" id="2813651"/>
    <lineage>
        <taxon>Eukaryota</taxon>
        <taxon>Fungi</taxon>
        <taxon>Dikarya</taxon>
        <taxon>Ascomycota</taxon>
        <taxon>Pezizomycotina</taxon>
        <taxon>Orbiliomycetes</taxon>
        <taxon>Orbiliales</taxon>
        <taxon>Orbiliaceae</taxon>
        <taxon>Orbilia</taxon>
    </lineage>
</organism>
<dbReference type="Pfam" id="PF10282">
    <property type="entry name" value="Lactonase"/>
    <property type="match status" value="1"/>
</dbReference>
<evidence type="ECO:0000256" key="1">
    <source>
        <dbReference type="ARBA" id="ARBA00005564"/>
    </source>
</evidence>
<reference evidence="4" key="1">
    <citation type="submission" date="2019-06" db="EMBL/GenBank/DDBJ databases">
        <authorList>
            <person name="Palmer J.M."/>
        </authorList>
    </citation>
    <scope>NUCLEOTIDE SEQUENCE</scope>
    <source>
        <strain evidence="4">TWF679</strain>
    </source>
</reference>
<dbReference type="Proteomes" id="UP000614610">
    <property type="component" value="Unassembled WGS sequence"/>
</dbReference>
<name>A0A8H8V677_ORBOL</name>
<feature type="transmembrane region" description="Helical" evidence="2">
    <location>
        <begin position="23"/>
        <end position="45"/>
    </location>
</feature>